<feature type="active site" description="Proton donor" evidence="10">
    <location>
        <position position="202"/>
    </location>
</feature>
<dbReference type="Pfam" id="PF07521">
    <property type="entry name" value="RMMBL"/>
    <property type="match status" value="1"/>
</dbReference>
<dbReference type="Proteomes" id="UP000182264">
    <property type="component" value="Chromosome"/>
</dbReference>
<feature type="binding site" evidence="12">
    <location>
        <position position="81"/>
    </location>
    <ligand>
        <name>Zn(2+)</name>
        <dbReference type="ChEBI" id="CHEBI:29105"/>
        <label>1</label>
        <note>catalytic</note>
    </ligand>
</feature>
<feature type="binding site" evidence="12">
    <location>
        <position position="79"/>
    </location>
    <ligand>
        <name>Zn(2+)</name>
        <dbReference type="ChEBI" id="CHEBI:29105"/>
        <label>2</label>
        <note>catalytic</note>
    </ligand>
</feature>
<dbReference type="HAMAP" id="MF_01491">
    <property type="entry name" value="RNase_J_bact"/>
    <property type="match status" value="1"/>
</dbReference>
<dbReference type="InterPro" id="IPR004613">
    <property type="entry name" value="RNase_J"/>
</dbReference>
<evidence type="ECO:0000256" key="12">
    <source>
        <dbReference type="PIRSR" id="PIRSR004803-3"/>
    </source>
</evidence>
<evidence type="ECO:0000259" key="13">
    <source>
        <dbReference type="SMART" id="SM00849"/>
    </source>
</evidence>
<accession>A0A1L3GJP3</accession>
<feature type="binding site" evidence="12">
    <location>
        <position position="450"/>
    </location>
    <ligand>
        <name>Ca(2+)</name>
        <dbReference type="ChEBI" id="CHEBI:29108"/>
    </ligand>
</feature>
<feature type="binding site" evidence="9 11">
    <location>
        <begin position="371"/>
        <end position="375"/>
    </location>
    <ligand>
        <name>substrate</name>
    </ligand>
</feature>
<evidence type="ECO:0000256" key="1">
    <source>
        <dbReference type="ARBA" id="ARBA00022490"/>
    </source>
</evidence>
<keyword evidence="7 9" id="KW-0269">Exonuclease</keyword>
<dbReference type="SUPFAM" id="SSF56281">
    <property type="entry name" value="Metallo-hydrolase/oxidoreductase"/>
    <property type="match status" value="1"/>
</dbReference>
<keyword evidence="12" id="KW-0106">Calcium</keyword>
<comment type="cofactor">
    <cofactor evidence="12">
        <name>Zn(2+)</name>
        <dbReference type="ChEBI" id="CHEBI:29105"/>
    </cofactor>
    <text evidence="12">Binds 2 Zn(2+) ions per subunit. It is not clear if Zn(2+) or Mg(2+) is physiologically important.</text>
</comment>
<comment type="subunit">
    <text evidence="9">Homodimer, may be a subunit of the RNA degradosome.</text>
</comment>
<keyword evidence="2 9" id="KW-0540">Nuclease</keyword>
<evidence type="ECO:0000256" key="4">
    <source>
        <dbReference type="ARBA" id="ARBA00022759"/>
    </source>
</evidence>
<dbReference type="EMBL" id="CP015518">
    <property type="protein sequence ID" value="APG26162.1"/>
    <property type="molecule type" value="Genomic_DNA"/>
</dbReference>
<evidence type="ECO:0000256" key="8">
    <source>
        <dbReference type="ARBA" id="ARBA00022884"/>
    </source>
</evidence>
<evidence type="ECO:0000256" key="9">
    <source>
        <dbReference type="HAMAP-Rule" id="MF_01491"/>
    </source>
</evidence>
<evidence type="ECO:0000313" key="14">
    <source>
        <dbReference type="EMBL" id="APG26162.1"/>
    </source>
</evidence>
<feature type="binding site" evidence="12">
    <location>
        <position position="84"/>
    </location>
    <ligand>
        <name>Zn(2+)</name>
        <dbReference type="ChEBI" id="CHEBI:29105"/>
        <label>1</label>
        <note>catalytic</note>
    </ligand>
</feature>
<dbReference type="GO" id="GO:0004521">
    <property type="term" value="F:RNA endonuclease activity"/>
    <property type="evidence" value="ECO:0007669"/>
    <property type="project" value="UniProtKB-UniRule"/>
</dbReference>
<dbReference type="InterPro" id="IPR030854">
    <property type="entry name" value="RNase_J_bac"/>
</dbReference>
<comment type="similarity">
    <text evidence="9">Belongs to the metallo-beta-lactamase superfamily. RNA-metabolizing metallo-beta-lactamase-like family. Bacterial RNase J subfamily.</text>
</comment>
<feature type="binding site" evidence="12">
    <location>
        <position position="56"/>
    </location>
    <ligand>
        <name>Ca(2+)</name>
        <dbReference type="ChEBI" id="CHEBI:29108"/>
    </ligand>
</feature>
<dbReference type="PANTHER" id="PTHR43694:SF1">
    <property type="entry name" value="RIBONUCLEASE J"/>
    <property type="match status" value="1"/>
</dbReference>
<comment type="subcellular location">
    <subcellularLocation>
        <location evidence="9">Cytoplasm</location>
    </subcellularLocation>
</comment>
<evidence type="ECO:0000256" key="2">
    <source>
        <dbReference type="ARBA" id="ARBA00022722"/>
    </source>
</evidence>
<keyword evidence="3 12" id="KW-0479">Metal-binding</keyword>
<dbReference type="CDD" id="cd07714">
    <property type="entry name" value="RNaseJ_MBL-fold"/>
    <property type="match status" value="1"/>
</dbReference>
<evidence type="ECO:0000256" key="3">
    <source>
        <dbReference type="ARBA" id="ARBA00022723"/>
    </source>
</evidence>
<protein>
    <recommendedName>
        <fullName evidence="9">Ribonuclease J</fullName>
        <shortName evidence="9">RNase J</shortName>
        <ecNumber evidence="9">3.1.-.-</ecNumber>
    </recommendedName>
</protein>
<dbReference type="Pfam" id="PF00753">
    <property type="entry name" value="Lactamase_B"/>
    <property type="match status" value="1"/>
</dbReference>
<keyword evidence="1 9" id="KW-0963">Cytoplasm</keyword>
<feature type="active site" description="Proton acceptor" evidence="10">
    <location>
        <position position="375"/>
    </location>
</feature>
<dbReference type="GO" id="GO:0003723">
    <property type="term" value="F:RNA binding"/>
    <property type="evidence" value="ECO:0007669"/>
    <property type="project" value="UniProtKB-UniRule"/>
</dbReference>
<dbReference type="PANTHER" id="PTHR43694">
    <property type="entry name" value="RIBONUCLEASE J"/>
    <property type="match status" value="1"/>
</dbReference>
<keyword evidence="9" id="KW-0698">rRNA processing</keyword>
<name>A0A1L3GJP3_SYNAC</name>
<dbReference type="Pfam" id="PF17770">
    <property type="entry name" value="RNase_J_C"/>
    <property type="match status" value="1"/>
</dbReference>
<feature type="binding site" evidence="12">
    <location>
        <position position="148"/>
    </location>
    <ligand>
        <name>Zn(2+)</name>
        <dbReference type="ChEBI" id="CHEBI:29105"/>
        <label>1</label>
        <note>catalytic</note>
    </ligand>
</feature>
<dbReference type="OrthoDB" id="9770211at2"/>
<keyword evidence="6 12" id="KW-0862">Zinc</keyword>
<dbReference type="EC" id="3.1.-.-" evidence="9"/>
<dbReference type="Gene3D" id="3.10.20.580">
    <property type="match status" value="1"/>
</dbReference>
<dbReference type="GO" id="GO:0005737">
    <property type="term" value="C:cytoplasm"/>
    <property type="evidence" value="ECO:0007669"/>
    <property type="project" value="UniProtKB-SubCell"/>
</dbReference>
<keyword evidence="5 9" id="KW-0378">Hydrolase</keyword>
<sequence length="561" mass="61703">MPNTGWGEIPADAVRILPLGGLGEIGLNMMAVEYLGELLLIDCGLMFPEPYMPGIDLVIPDVSCLEGQTGRIRGLILTHGHEDHIGAVPFLLAKLGFPTVYGSPLTLGLLRHRLEEHELLGQASLVEVQPRQALDLGVFHVEVFRVAHSIVDGLGVAIRTAMGWIVHTGDFKLDQTPVDDQPTDLVRLAAYGEQGVLLLMSDSTNVEKKGFTLSEREVAAAFAEIVPRAKGMVAVATFSSNIHRIQQVVQEAVRCGRKVAIAGRSMVANTRIARELGYLDIPDDVLIELRQARDLPRHRLLLLTTGSQGEAQSTLVRMAMEEFRALPLEPGDTVILSSKFIPGNEKAINRLINHLYRRGAEVFYETTSEVHVSGHASQEELKIVLSLVCPQNFVPVHGEYRHLVRHAELARGMGVPAERVTVLENGCPLVVSAAGLSREPRLETGRVLVDGRGVGDVGLMELRDRRHIANHGLVVVLLAVSPVDGRILYGPELLSRGFVAEEETDILDLARRQVCDMLAGMAPETATEQETLEVEVRKCLRRFFNRTVERRPLILPIILEQ</sequence>
<gene>
    <name evidence="9" type="primary">rnj</name>
    <name evidence="14" type="ORF">A7E75_03855</name>
</gene>
<dbReference type="InterPro" id="IPR041636">
    <property type="entry name" value="RNase_J_C"/>
</dbReference>
<keyword evidence="4 9" id="KW-0255">Endonuclease</keyword>
<evidence type="ECO:0000256" key="5">
    <source>
        <dbReference type="ARBA" id="ARBA00022801"/>
    </source>
</evidence>
<feature type="binding site" evidence="11">
    <location>
        <begin position="239"/>
        <end position="241"/>
    </location>
    <ligand>
        <name>substrate</name>
    </ligand>
</feature>
<dbReference type="AlphaFoldDB" id="A0A1L3GJP3"/>
<dbReference type="PIRSF" id="PIRSF004803">
    <property type="entry name" value="RnjA"/>
    <property type="match status" value="1"/>
</dbReference>
<comment type="function">
    <text evidence="9">An RNase that has 5'-3' exonuclease and possibly endonuclease activity. Involved in maturation of rRNA and in some organisms also mRNA maturation and/or decay.</text>
</comment>
<dbReference type="KEGG" id="pace:A6070_12485"/>
<evidence type="ECO:0000256" key="11">
    <source>
        <dbReference type="PIRSR" id="PIRSR004803-2"/>
    </source>
</evidence>
<feature type="binding site" evidence="12">
    <location>
        <position position="54"/>
    </location>
    <ligand>
        <name>Ca(2+)</name>
        <dbReference type="ChEBI" id="CHEBI:29108"/>
    </ligand>
</feature>
<evidence type="ECO:0000313" key="15">
    <source>
        <dbReference type="Proteomes" id="UP000182264"/>
    </source>
</evidence>
<dbReference type="Pfam" id="PF22505">
    <property type="entry name" value="RNase_J_b_CASP"/>
    <property type="match status" value="1"/>
</dbReference>
<feature type="binding site" evidence="12">
    <location>
        <position position="170"/>
    </location>
    <ligand>
        <name>Zn(2+)</name>
        <dbReference type="ChEBI" id="CHEBI:29105"/>
        <label>1</label>
        <note>catalytic</note>
    </ligand>
</feature>
<dbReference type="Gene3D" id="3.60.15.10">
    <property type="entry name" value="Ribonuclease Z/Hydroxyacylglutathione hydrolase-like"/>
    <property type="match status" value="1"/>
</dbReference>
<proteinExistence type="inferred from homology"/>
<reference evidence="14 15" key="1">
    <citation type="journal article" date="2017" name="Genome Announc.">
        <title>Complete Genome Sequences of Two Acetylene-Fermenting Pelobacter acetylenicus Strains.</title>
        <authorList>
            <person name="Sutton J.M."/>
            <person name="Baesman S.M."/>
            <person name="Fierst J.L."/>
            <person name="Poret-Peterson A.T."/>
            <person name="Oremland R.S."/>
            <person name="Dunlap D.S."/>
            <person name="Akob D.M."/>
        </authorList>
    </citation>
    <scope>NUCLEOTIDE SEQUENCE [LARGE SCALE GENOMIC DNA]</scope>
    <source>
        <strain evidence="14 15">DSM 3247</strain>
    </source>
</reference>
<dbReference type="GO" id="GO:0006364">
    <property type="term" value="P:rRNA processing"/>
    <property type="evidence" value="ECO:0007669"/>
    <property type="project" value="UniProtKB-UniRule"/>
</dbReference>
<dbReference type="STRING" id="29542.A6070_12485"/>
<dbReference type="InterPro" id="IPR011108">
    <property type="entry name" value="RMMBL"/>
</dbReference>
<evidence type="ECO:0000256" key="7">
    <source>
        <dbReference type="ARBA" id="ARBA00022839"/>
    </source>
</evidence>
<dbReference type="Gene3D" id="3.40.50.10710">
    <property type="entry name" value="Metallo-hydrolase/oxidoreductase"/>
    <property type="match status" value="1"/>
</dbReference>
<evidence type="ECO:0000256" key="6">
    <source>
        <dbReference type="ARBA" id="ARBA00022833"/>
    </source>
</evidence>
<feature type="domain" description="Metallo-beta-lactamase" evidence="13">
    <location>
        <begin position="26"/>
        <end position="222"/>
    </location>
</feature>
<comment type="cofactor">
    <cofactor evidence="12">
        <name>Ca(2+)</name>
        <dbReference type="ChEBI" id="CHEBI:29108"/>
    </cofactor>
    <text evidence="12">Binds 1 Ca(2+) cation per subunit. Seen in 1 crystal structure, it is not clear if it is physiologically important.</text>
</comment>
<dbReference type="GO" id="GO:0008270">
    <property type="term" value="F:zinc ion binding"/>
    <property type="evidence" value="ECO:0007669"/>
    <property type="project" value="InterPro"/>
</dbReference>
<dbReference type="NCBIfam" id="TIGR00649">
    <property type="entry name" value="MG423"/>
    <property type="match status" value="1"/>
</dbReference>
<dbReference type="SMART" id="SM00849">
    <property type="entry name" value="Lactamase_B"/>
    <property type="match status" value="1"/>
</dbReference>
<dbReference type="InterPro" id="IPR036866">
    <property type="entry name" value="RibonucZ/Hydroxyglut_hydro"/>
</dbReference>
<dbReference type="GO" id="GO:0004534">
    <property type="term" value="F:5'-3' RNA exonuclease activity"/>
    <property type="evidence" value="ECO:0007669"/>
    <property type="project" value="UniProtKB-UniRule"/>
</dbReference>
<keyword evidence="8 9" id="KW-0694">RNA-binding</keyword>
<feature type="binding site" evidence="12">
    <location>
        <position position="83"/>
    </location>
    <ligand>
        <name>Zn(2+)</name>
        <dbReference type="ChEBI" id="CHEBI:29105"/>
        <label>1</label>
        <note>catalytic</note>
    </ligand>
</feature>
<keyword evidence="15" id="KW-1185">Reference proteome</keyword>
<dbReference type="InterPro" id="IPR001279">
    <property type="entry name" value="Metallo-B-lactamas"/>
</dbReference>
<organism evidence="14 15">
    <name type="scientific">Syntrophotalea acetylenica</name>
    <name type="common">Pelobacter acetylenicus</name>
    <dbReference type="NCBI Taxonomy" id="29542"/>
    <lineage>
        <taxon>Bacteria</taxon>
        <taxon>Pseudomonadati</taxon>
        <taxon>Thermodesulfobacteriota</taxon>
        <taxon>Desulfuromonadia</taxon>
        <taxon>Desulfuromonadales</taxon>
        <taxon>Syntrophotaleaceae</taxon>
        <taxon>Syntrophotalea</taxon>
    </lineage>
</organism>
<dbReference type="InterPro" id="IPR055132">
    <property type="entry name" value="RNase_J_b_CASP"/>
</dbReference>
<feature type="binding site" evidence="12">
    <location>
        <position position="397"/>
    </location>
    <ligand>
        <name>Zn(2+)</name>
        <dbReference type="ChEBI" id="CHEBI:29105"/>
        <label>1</label>
        <note>catalytic</note>
    </ligand>
</feature>
<evidence type="ECO:0000256" key="10">
    <source>
        <dbReference type="PIRSR" id="PIRSR004803-1"/>
    </source>
</evidence>
<dbReference type="InterPro" id="IPR042173">
    <property type="entry name" value="RNase_J_2"/>
</dbReference>